<keyword evidence="10 16" id="KW-0418">Kinase</keyword>
<feature type="binding site" evidence="16">
    <location>
        <begin position="7"/>
        <end position="14"/>
    </location>
    <ligand>
        <name>ATP</name>
        <dbReference type="ChEBI" id="CHEBI:30616"/>
    </ligand>
</feature>
<comment type="subcellular location">
    <subcellularLocation>
        <location evidence="3 16">Cytoplasm</location>
    </subcellularLocation>
</comment>
<dbReference type="Pfam" id="PF03309">
    <property type="entry name" value="Pan_kinase"/>
    <property type="match status" value="1"/>
</dbReference>
<reference evidence="18" key="1">
    <citation type="journal article" date="2019" name="Int. J. Syst. Evol. Microbiol.">
        <title>The Global Catalogue of Microorganisms (GCM) 10K type strain sequencing project: providing services to taxonomists for standard genome sequencing and annotation.</title>
        <authorList>
            <consortium name="The Broad Institute Genomics Platform"/>
            <consortium name="The Broad Institute Genome Sequencing Center for Infectious Disease"/>
            <person name="Wu L."/>
            <person name="Ma J."/>
        </authorList>
    </citation>
    <scope>NUCLEOTIDE SEQUENCE [LARGE SCALE GENOMIC DNA]</scope>
    <source>
        <strain evidence="18">CGMCC 4.7106</strain>
    </source>
</reference>
<feature type="binding site" evidence="16">
    <location>
        <position position="174"/>
    </location>
    <ligand>
        <name>substrate</name>
    </ligand>
</feature>
<dbReference type="GO" id="GO:0004594">
    <property type="term" value="F:pantothenate kinase activity"/>
    <property type="evidence" value="ECO:0007669"/>
    <property type="project" value="UniProtKB-EC"/>
</dbReference>
<keyword evidence="16" id="KW-0479">Metal-binding</keyword>
<dbReference type="EC" id="2.7.1.33" evidence="6 16"/>
<gene>
    <name evidence="16" type="primary">coaX</name>
    <name evidence="17" type="ORF">ACFSSA_01520</name>
</gene>
<feature type="active site" description="Proton acceptor" evidence="16">
    <location>
        <position position="99"/>
    </location>
</feature>
<keyword evidence="13 16" id="KW-0173">Coenzyme A biosynthesis</keyword>
<sequence length="255" mass="27087">MAWLLIDNSNNRTKLRLGNSNGLSEQSVVLPTQELSEQSLKTLLEGISFSAVVIASVVPAKAELLKNYFSDSHPCHFLTYRSPLGYGFDLAAPEQIGNDRLANALALKTLYGAPGIAIDFGTAVTFSVIAETGNFAGGVIAPGMSAMTDYLADRTAQLPSVQPSIPNSAIGKTTYEAIQSGAVFGQRGMVREIIHELQRELDGSPKIIATGGGAEFLAKALPEIHLINTDLTLEGIRILAGKIFPEDISSTVLPC</sequence>
<organism evidence="17 18">
    <name type="scientific">Luteolibacter algae</name>
    <dbReference type="NCBI Taxonomy" id="454151"/>
    <lineage>
        <taxon>Bacteria</taxon>
        <taxon>Pseudomonadati</taxon>
        <taxon>Verrucomicrobiota</taxon>
        <taxon>Verrucomicrobiia</taxon>
        <taxon>Verrucomicrobiales</taxon>
        <taxon>Verrucomicrobiaceae</taxon>
        <taxon>Luteolibacter</taxon>
    </lineage>
</organism>
<dbReference type="RefSeq" id="WP_386818002.1">
    <property type="nucleotide sequence ID" value="NZ_JBHUIT010000002.1"/>
</dbReference>
<dbReference type="Gene3D" id="3.30.420.40">
    <property type="match status" value="2"/>
</dbReference>
<proteinExistence type="inferred from homology"/>
<evidence type="ECO:0000256" key="8">
    <source>
        <dbReference type="ARBA" id="ARBA00022679"/>
    </source>
</evidence>
<evidence type="ECO:0000256" key="3">
    <source>
        <dbReference type="ARBA" id="ARBA00004496"/>
    </source>
</evidence>
<keyword evidence="18" id="KW-1185">Reference proteome</keyword>
<evidence type="ECO:0000313" key="17">
    <source>
        <dbReference type="EMBL" id="MFD2255342.1"/>
    </source>
</evidence>
<comment type="caution">
    <text evidence="16">Lacks conserved residue(s) required for the propagation of feature annotation.</text>
</comment>
<evidence type="ECO:0000256" key="2">
    <source>
        <dbReference type="ARBA" id="ARBA00001958"/>
    </source>
</evidence>
<comment type="pathway">
    <text evidence="4 16">Cofactor biosynthesis; coenzyme A biosynthesis; CoA from (R)-pantothenate: step 1/5.</text>
</comment>
<dbReference type="CDD" id="cd24015">
    <property type="entry name" value="ASKHA_NBD_PanK-III"/>
    <property type="match status" value="1"/>
</dbReference>
<dbReference type="NCBIfam" id="TIGR00671">
    <property type="entry name" value="baf"/>
    <property type="match status" value="1"/>
</dbReference>
<protein>
    <recommendedName>
        <fullName evidence="15 16">Type III pantothenate kinase</fullName>
        <ecNumber evidence="6 16">2.7.1.33</ecNumber>
    </recommendedName>
    <alternativeName>
        <fullName evidence="16">PanK-III</fullName>
    </alternativeName>
    <alternativeName>
        <fullName evidence="16">Pantothenic acid kinase</fullName>
    </alternativeName>
</protein>
<keyword evidence="9 16" id="KW-0547">Nucleotide-binding</keyword>
<evidence type="ECO:0000256" key="10">
    <source>
        <dbReference type="ARBA" id="ARBA00022777"/>
    </source>
</evidence>
<dbReference type="HAMAP" id="MF_01274">
    <property type="entry name" value="Pantothen_kinase_3"/>
    <property type="match status" value="1"/>
</dbReference>
<evidence type="ECO:0000256" key="1">
    <source>
        <dbReference type="ARBA" id="ARBA00001206"/>
    </source>
</evidence>
<dbReference type="PANTHER" id="PTHR34265">
    <property type="entry name" value="TYPE III PANTOTHENATE KINASE"/>
    <property type="match status" value="1"/>
</dbReference>
<evidence type="ECO:0000256" key="6">
    <source>
        <dbReference type="ARBA" id="ARBA00012102"/>
    </source>
</evidence>
<evidence type="ECO:0000313" key="18">
    <source>
        <dbReference type="Proteomes" id="UP001597375"/>
    </source>
</evidence>
<comment type="cofactor">
    <cofactor evidence="16">
        <name>NH4(+)</name>
        <dbReference type="ChEBI" id="CHEBI:28938"/>
    </cofactor>
    <cofactor evidence="16">
        <name>K(+)</name>
        <dbReference type="ChEBI" id="CHEBI:29103"/>
    </cofactor>
    <text evidence="16">A monovalent cation. Ammonium or potassium.</text>
</comment>
<feature type="binding site" evidence="16">
    <location>
        <position position="122"/>
    </location>
    <ligand>
        <name>ATP</name>
        <dbReference type="ChEBI" id="CHEBI:30616"/>
    </ligand>
</feature>
<evidence type="ECO:0000256" key="15">
    <source>
        <dbReference type="ARBA" id="ARBA00040883"/>
    </source>
</evidence>
<comment type="caution">
    <text evidence="17">The sequence shown here is derived from an EMBL/GenBank/DDBJ whole genome shotgun (WGS) entry which is preliminary data.</text>
</comment>
<name>A0ABW5D3I5_9BACT</name>
<comment type="similarity">
    <text evidence="14 16">Belongs to the type III pantothenate kinase family.</text>
</comment>
<evidence type="ECO:0000256" key="12">
    <source>
        <dbReference type="ARBA" id="ARBA00022958"/>
    </source>
</evidence>
<keyword evidence="11 16" id="KW-0067">ATP-binding</keyword>
<comment type="function">
    <text evidence="16">Catalyzes the phosphorylation of pantothenate (Pan), the first step in CoA biosynthesis.</text>
</comment>
<dbReference type="SUPFAM" id="SSF53067">
    <property type="entry name" value="Actin-like ATPase domain"/>
    <property type="match status" value="2"/>
</dbReference>
<keyword evidence="7 16" id="KW-0963">Cytoplasm</keyword>
<evidence type="ECO:0000256" key="13">
    <source>
        <dbReference type="ARBA" id="ARBA00022993"/>
    </source>
</evidence>
<dbReference type="EMBL" id="JBHUIT010000002">
    <property type="protein sequence ID" value="MFD2255342.1"/>
    <property type="molecule type" value="Genomic_DNA"/>
</dbReference>
<comment type="catalytic activity">
    <reaction evidence="1 16">
        <text>(R)-pantothenate + ATP = (R)-4'-phosphopantothenate + ADP + H(+)</text>
        <dbReference type="Rhea" id="RHEA:16373"/>
        <dbReference type="ChEBI" id="CHEBI:10986"/>
        <dbReference type="ChEBI" id="CHEBI:15378"/>
        <dbReference type="ChEBI" id="CHEBI:29032"/>
        <dbReference type="ChEBI" id="CHEBI:30616"/>
        <dbReference type="ChEBI" id="CHEBI:456216"/>
        <dbReference type="EC" id="2.7.1.33"/>
    </reaction>
</comment>
<dbReference type="InterPro" id="IPR043129">
    <property type="entry name" value="ATPase_NBD"/>
</dbReference>
<evidence type="ECO:0000256" key="5">
    <source>
        <dbReference type="ARBA" id="ARBA00011738"/>
    </source>
</evidence>
<feature type="binding site" evidence="16">
    <location>
        <begin position="97"/>
        <end position="100"/>
    </location>
    <ligand>
        <name>substrate</name>
    </ligand>
</feature>
<evidence type="ECO:0000256" key="7">
    <source>
        <dbReference type="ARBA" id="ARBA00022490"/>
    </source>
</evidence>
<keyword evidence="8 16" id="KW-0808">Transferase</keyword>
<comment type="subunit">
    <text evidence="5 16">Homodimer.</text>
</comment>
<evidence type="ECO:0000256" key="14">
    <source>
        <dbReference type="ARBA" id="ARBA00038036"/>
    </source>
</evidence>
<dbReference type="PANTHER" id="PTHR34265:SF1">
    <property type="entry name" value="TYPE III PANTOTHENATE KINASE"/>
    <property type="match status" value="1"/>
</dbReference>
<dbReference type="InterPro" id="IPR004619">
    <property type="entry name" value="Type_III_PanK"/>
</dbReference>
<evidence type="ECO:0000256" key="9">
    <source>
        <dbReference type="ARBA" id="ARBA00022741"/>
    </source>
</evidence>
<accession>A0ABW5D3I5</accession>
<comment type="cofactor">
    <cofactor evidence="2">
        <name>K(+)</name>
        <dbReference type="ChEBI" id="CHEBI:29103"/>
    </cofactor>
</comment>
<keyword evidence="12 16" id="KW-0630">Potassium</keyword>
<evidence type="ECO:0000256" key="16">
    <source>
        <dbReference type="HAMAP-Rule" id="MF_01274"/>
    </source>
</evidence>
<evidence type="ECO:0000256" key="4">
    <source>
        <dbReference type="ARBA" id="ARBA00005225"/>
    </source>
</evidence>
<feature type="binding site" evidence="16">
    <location>
        <position position="119"/>
    </location>
    <ligand>
        <name>K(+)</name>
        <dbReference type="ChEBI" id="CHEBI:29103"/>
    </ligand>
</feature>
<dbReference type="Proteomes" id="UP001597375">
    <property type="component" value="Unassembled WGS sequence"/>
</dbReference>
<evidence type="ECO:0000256" key="11">
    <source>
        <dbReference type="ARBA" id="ARBA00022840"/>
    </source>
</evidence>